<evidence type="ECO:0000256" key="4">
    <source>
        <dbReference type="ARBA" id="ARBA00022989"/>
    </source>
</evidence>
<keyword evidence="3 6" id="KW-0812">Transmembrane</keyword>
<dbReference type="Proteomes" id="UP000245762">
    <property type="component" value="Unassembled WGS sequence"/>
</dbReference>
<feature type="transmembrane region" description="Helical" evidence="6">
    <location>
        <begin position="51"/>
        <end position="70"/>
    </location>
</feature>
<feature type="transmembrane region" description="Helical" evidence="6">
    <location>
        <begin position="381"/>
        <end position="400"/>
    </location>
</feature>
<organism evidence="9 10">
    <name type="scientific">Flagellimonas aquimarina</name>
    <dbReference type="NCBI Taxonomy" id="2201895"/>
    <lineage>
        <taxon>Bacteria</taxon>
        <taxon>Pseudomonadati</taxon>
        <taxon>Bacteroidota</taxon>
        <taxon>Flavobacteriia</taxon>
        <taxon>Flavobacteriales</taxon>
        <taxon>Flavobacteriaceae</taxon>
        <taxon>Flagellimonas</taxon>
    </lineage>
</organism>
<comment type="subcellular location">
    <subcellularLocation>
        <location evidence="1">Cell membrane</location>
        <topology evidence="1">Multi-pass membrane protein</topology>
    </subcellularLocation>
</comment>
<dbReference type="InterPro" id="IPR052159">
    <property type="entry name" value="Competence_DNA_uptake"/>
</dbReference>
<dbReference type="InterPro" id="IPR004477">
    <property type="entry name" value="ComEC_N"/>
</dbReference>
<evidence type="ECO:0000256" key="5">
    <source>
        <dbReference type="ARBA" id="ARBA00023136"/>
    </source>
</evidence>
<name>A0A316L3V6_9FLAO</name>
<accession>A0A316L3V6</accession>
<comment type="caution">
    <text evidence="9">The sequence shown here is derived from an EMBL/GenBank/DDBJ whole genome shotgun (WGS) entry which is preliminary data.</text>
</comment>
<dbReference type="EMBL" id="QGEG01000001">
    <property type="protein sequence ID" value="PWL40551.1"/>
    <property type="molecule type" value="Genomic_DNA"/>
</dbReference>
<dbReference type="Pfam" id="PF03772">
    <property type="entry name" value="Competence"/>
    <property type="match status" value="1"/>
</dbReference>
<dbReference type="OrthoDB" id="9761531at2"/>
<feature type="transmembrane region" description="Helical" evidence="6">
    <location>
        <begin position="474"/>
        <end position="492"/>
    </location>
</feature>
<feature type="transmembrane region" description="Helical" evidence="6">
    <location>
        <begin position="412"/>
        <end position="434"/>
    </location>
</feature>
<dbReference type="InterPro" id="IPR025405">
    <property type="entry name" value="DUF4131"/>
</dbReference>
<keyword evidence="2" id="KW-1003">Cell membrane</keyword>
<evidence type="ECO:0000256" key="2">
    <source>
        <dbReference type="ARBA" id="ARBA00022475"/>
    </source>
</evidence>
<proteinExistence type="predicted"/>
<dbReference type="GO" id="GO:0005886">
    <property type="term" value="C:plasma membrane"/>
    <property type="evidence" value="ECO:0007669"/>
    <property type="project" value="UniProtKB-SubCell"/>
</dbReference>
<reference evidence="9 10" key="1">
    <citation type="submission" date="2018-05" db="EMBL/GenBank/DDBJ databases">
        <title>Complete genome sequence of Flagellimonas aquimarina ECD12 isolated from seaweed Ecklonia cava.</title>
        <authorList>
            <person name="Choi S."/>
            <person name="Seong C."/>
        </authorList>
    </citation>
    <scope>NUCLEOTIDE SEQUENCE [LARGE SCALE GENOMIC DNA]</scope>
    <source>
        <strain evidence="9 10">ECD12</strain>
    </source>
</reference>
<feature type="domain" description="ComEC/Rec2-related protein" evidence="7">
    <location>
        <begin position="224"/>
        <end position="491"/>
    </location>
</feature>
<dbReference type="NCBIfam" id="TIGR00360">
    <property type="entry name" value="ComEC_N-term"/>
    <property type="match status" value="1"/>
</dbReference>
<keyword evidence="5 6" id="KW-0472">Membrane</keyword>
<keyword evidence="10" id="KW-1185">Reference proteome</keyword>
<evidence type="ECO:0000259" key="8">
    <source>
        <dbReference type="Pfam" id="PF13567"/>
    </source>
</evidence>
<keyword evidence="4 6" id="KW-1133">Transmembrane helix</keyword>
<gene>
    <name evidence="9" type="ORF">DKG77_05820</name>
</gene>
<feature type="transmembrane region" description="Helical" evidence="6">
    <location>
        <begin position="6"/>
        <end position="39"/>
    </location>
</feature>
<evidence type="ECO:0000256" key="3">
    <source>
        <dbReference type="ARBA" id="ARBA00022692"/>
    </source>
</evidence>
<feature type="transmembrane region" description="Helical" evidence="6">
    <location>
        <begin position="499"/>
        <end position="515"/>
    </location>
</feature>
<evidence type="ECO:0000313" key="9">
    <source>
        <dbReference type="EMBL" id="PWL40551.1"/>
    </source>
</evidence>
<evidence type="ECO:0000256" key="6">
    <source>
        <dbReference type="SAM" id="Phobius"/>
    </source>
</evidence>
<evidence type="ECO:0000313" key="10">
    <source>
        <dbReference type="Proteomes" id="UP000245762"/>
    </source>
</evidence>
<feature type="transmembrane region" description="Helical" evidence="6">
    <location>
        <begin position="279"/>
        <end position="295"/>
    </location>
</feature>
<dbReference type="PANTHER" id="PTHR30619">
    <property type="entry name" value="DNA INTERNALIZATION/COMPETENCE PROTEIN COMEC/REC2"/>
    <property type="match status" value="1"/>
</dbReference>
<evidence type="ECO:0000256" key="1">
    <source>
        <dbReference type="ARBA" id="ARBA00004651"/>
    </source>
</evidence>
<feature type="domain" description="DUF4131" evidence="8">
    <location>
        <begin position="23"/>
        <end position="177"/>
    </location>
</feature>
<dbReference type="AlphaFoldDB" id="A0A316L3V6"/>
<feature type="transmembrane region" description="Helical" evidence="6">
    <location>
        <begin position="245"/>
        <end position="267"/>
    </location>
</feature>
<sequence>MSIKLTVYLITGIIIGFYFEIGPYILFFGLLALFLCLLWFNKKQPRDGFPFFGLITALITMLLGVCIITLSKSKDLPHHYSNKELSGLKQWELKVTEVLKPNKYTHRYFAKVISFENKKSIGKVVLSFPMDSLMNQLKVDDEFMVFSNVETIKPPLNPYQFEYKDYLRKQGVYHQIQTDYNLVVLKENPKRTIFGLASNFREHIISKLKNEDFGKDELAVIQALLLGKRDDISEGTYNNYKNAGAVHILAVSGLHVGILLFLFQFLLSPLERFPKGKTIKLISIILLLWAYAFVAGLSPSIVRAVTMFSFLAYAIYLNRPTNSFNIIALSMFFILLIKPLFLFQVGFQMSYAAVFSIVWIYPKLQRFWFPENIIVRKTWQLLSVSIAAQLGVLPISLFYFHQFPALFFISNLLIIPFLGLILGIGILVILLSIFDALPSFLTISYNTVIKTMNNTINWIAKQEGFIIKDIPFDAFQLVLSYLVIFSLVVFVSKPKLKNITALFIGIITLQGWSIWNQINTQRKEAFVLLHKSKNTMVLHQKGTSLSLYASDSINIGSLINDYKTAERIQSVSYHTVENNFNVGEKKLFVMDSLGIYPQVKNQDYILLTQSPKIHLERVIDSINPKMVIADGNNYKSYVKRWKQTCLKKEIPFHSTGEKGHYYFNFNEH</sequence>
<protein>
    <submittedName>
        <fullName evidence="9">Competence protein</fullName>
    </submittedName>
</protein>
<dbReference type="PANTHER" id="PTHR30619:SF1">
    <property type="entry name" value="RECOMBINATION PROTEIN 2"/>
    <property type="match status" value="1"/>
</dbReference>
<evidence type="ECO:0000259" key="7">
    <source>
        <dbReference type="Pfam" id="PF03772"/>
    </source>
</evidence>
<dbReference type="Pfam" id="PF13567">
    <property type="entry name" value="DUF4131"/>
    <property type="match status" value="1"/>
</dbReference>